<name>A0ABS6D4Y4_9FIRM</name>
<dbReference type="EMBL" id="JABACJ020000010">
    <property type="protein sequence ID" value="MBU3876516.1"/>
    <property type="molecule type" value="Genomic_DNA"/>
</dbReference>
<dbReference type="Proteomes" id="UP000723714">
    <property type="component" value="Unassembled WGS sequence"/>
</dbReference>
<evidence type="ECO:0000313" key="4">
    <source>
        <dbReference type="Proteomes" id="UP000723714"/>
    </source>
</evidence>
<comment type="caution">
    <text evidence="3">The sequence shown here is derived from an EMBL/GenBank/DDBJ whole genome shotgun (WGS) entry which is preliminary data.</text>
</comment>
<proteinExistence type="predicted"/>
<accession>A0ABS6D4Y4</accession>
<keyword evidence="1" id="KW-1133">Transmembrane helix</keyword>
<feature type="domain" description="TadE-like" evidence="2">
    <location>
        <begin position="25"/>
        <end position="66"/>
    </location>
</feature>
<evidence type="ECO:0000313" key="3">
    <source>
        <dbReference type="EMBL" id="MBU3876516.1"/>
    </source>
</evidence>
<dbReference type="RefSeq" id="WP_216241918.1">
    <property type="nucleotide sequence ID" value="NZ_JABACJ020000010.1"/>
</dbReference>
<organism evidence="3 4">
    <name type="scientific">Faecalicatena faecalis</name>
    <dbReference type="NCBI Taxonomy" id="2726362"/>
    <lineage>
        <taxon>Bacteria</taxon>
        <taxon>Bacillati</taxon>
        <taxon>Bacillota</taxon>
        <taxon>Clostridia</taxon>
        <taxon>Lachnospirales</taxon>
        <taxon>Lachnospiraceae</taxon>
        <taxon>Faecalicatena</taxon>
    </lineage>
</organism>
<dbReference type="InterPro" id="IPR012495">
    <property type="entry name" value="TadE-like_dom"/>
</dbReference>
<keyword evidence="4" id="KW-1185">Reference proteome</keyword>
<keyword evidence="1" id="KW-0472">Membrane</keyword>
<evidence type="ECO:0000256" key="1">
    <source>
        <dbReference type="SAM" id="Phobius"/>
    </source>
</evidence>
<feature type="transmembrane region" description="Helical" evidence="1">
    <location>
        <begin position="31"/>
        <end position="52"/>
    </location>
</feature>
<protein>
    <submittedName>
        <fullName evidence="3">Pilus assembly protein</fullName>
    </submittedName>
</protein>
<sequence length="155" mass="17229">MASQIKGGSRKWILGRNVKVGGARGSITVEMAYILPVVFLVFLLVVYTVFYYHDKNILNGAAAETAVVGTQMARQKGKEDVDLQNFYRERVKGKLILLRLTGIEITKSKKSIEVSVHAGKGWMQVSAVQKAALPRPEDKIRKKRQLESIGDAEGR</sequence>
<keyword evidence="1" id="KW-0812">Transmembrane</keyword>
<evidence type="ECO:0000259" key="2">
    <source>
        <dbReference type="Pfam" id="PF07811"/>
    </source>
</evidence>
<reference evidence="3 4" key="1">
    <citation type="submission" date="2021-06" db="EMBL/GenBank/DDBJ databases">
        <title>Faecalicatena sp. nov. isolated from porcine feces.</title>
        <authorList>
            <person name="Oh B.S."/>
            <person name="Lee J.H."/>
        </authorList>
    </citation>
    <scope>NUCLEOTIDE SEQUENCE [LARGE SCALE GENOMIC DNA]</scope>
    <source>
        <strain evidence="3 4">AGMB00832</strain>
    </source>
</reference>
<gene>
    <name evidence="3" type="ORF">HGO97_011905</name>
</gene>
<dbReference type="Pfam" id="PF07811">
    <property type="entry name" value="TadE"/>
    <property type="match status" value="1"/>
</dbReference>